<dbReference type="PROSITE" id="PS51450">
    <property type="entry name" value="LRR"/>
    <property type="match status" value="1"/>
</dbReference>
<dbReference type="Pfam" id="PF00560">
    <property type="entry name" value="LRR_1"/>
    <property type="match status" value="6"/>
</dbReference>
<dbReference type="SMART" id="SM00369">
    <property type="entry name" value="LRR_TYP"/>
    <property type="match status" value="16"/>
</dbReference>
<dbReference type="Gene3D" id="3.80.10.10">
    <property type="entry name" value="Ribonuclease Inhibitor"/>
    <property type="match status" value="8"/>
</dbReference>
<keyword evidence="4" id="KW-0433">Leucine-rich repeat</keyword>
<dbReference type="PANTHER" id="PTHR48062">
    <property type="entry name" value="RECEPTOR-LIKE PROTEIN 14"/>
    <property type="match status" value="1"/>
</dbReference>
<dbReference type="Pfam" id="PF12799">
    <property type="entry name" value="LRR_4"/>
    <property type="match status" value="1"/>
</dbReference>
<dbReference type="InterPro" id="IPR032675">
    <property type="entry name" value="LRR_dom_sf"/>
</dbReference>
<evidence type="ECO:0000256" key="6">
    <source>
        <dbReference type="ARBA" id="ARBA00022729"/>
    </source>
</evidence>
<keyword evidence="9 11" id="KW-0472">Membrane</keyword>
<evidence type="ECO:0000313" key="15">
    <source>
        <dbReference type="Proteomes" id="UP001141806"/>
    </source>
</evidence>
<evidence type="ECO:0000256" key="10">
    <source>
        <dbReference type="ARBA" id="ARBA00023180"/>
    </source>
</evidence>
<dbReference type="Pfam" id="PF08263">
    <property type="entry name" value="LRRNT_2"/>
    <property type="match status" value="1"/>
</dbReference>
<evidence type="ECO:0000256" key="5">
    <source>
        <dbReference type="ARBA" id="ARBA00022692"/>
    </source>
</evidence>
<evidence type="ECO:0000256" key="9">
    <source>
        <dbReference type="ARBA" id="ARBA00023136"/>
    </source>
</evidence>
<dbReference type="Proteomes" id="UP001141806">
    <property type="component" value="Unassembled WGS sequence"/>
</dbReference>
<evidence type="ECO:0000313" key="14">
    <source>
        <dbReference type="EMBL" id="KAJ4966718.1"/>
    </source>
</evidence>
<keyword evidence="6 12" id="KW-0732">Signal</keyword>
<dbReference type="FunFam" id="3.80.10.10:FF:000095">
    <property type="entry name" value="LRR receptor-like serine/threonine-protein kinase GSO1"/>
    <property type="match status" value="1"/>
</dbReference>
<dbReference type="PANTHER" id="PTHR48062:SF52">
    <property type="entry name" value="RECEPTOR-LIKE PROTEIN 8-RELATED"/>
    <property type="match status" value="1"/>
</dbReference>
<dbReference type="EMBL" id="JAMYWD010000007">
    <property type="protein sequence ID" value="KAJ4966718.1"/>
    <property type="molecule type" value="Genomic_DNA"/>
</dbReference>
<feature type="domain" description="Leucine-rich repeat-containing N-terminal plant-type" evidence="13">
    <location>
        <begin position="35"/>
        <end position="84"/>
    </location>
</feature>
<evidence type="ECO:0000256" key="2">
    <source>
        <dbReference type="ARBA" id="ARBA00009592"/>
    </source>
</evidence>
<dbReference type="InterPro" id="IPR001611">
    <property type="entry name" value="Leu-rich_rpt"/>
</dbReference>
<keyword evidence="8 11" id="KW-1133">Transmembrane helix</keyword>
<dbReference type="Pfam" id="PF13855">
    <property type="entry name" value="LRR_8"/>
    <property type="match status" value="2"/>
</dbReference>
<sequence>MMKYWSLLMKWLWISLVLLFQFHNYKNCVGYFVEERTALLEFKKTSCKIWQSIDDGYDYLPSWRIDVERGSDVDCCSWERVYCNATTGRVIRLSLDSLYNQSIDNCYLNISLFSTFKELRHLNLSYNRFQGWIKNEGFERLVELKNLEVLDLTSNGFNKSILPSLAKLNSLLILSLRNNFLEESIHLEEFLSTFHNLKSLDLSCNSFKASSQTNQVGSTRSLVGLGTLEALDLSATEFDNRIFPFLGTLTSLKTLSLSGNFSKGSLLIKELANLHELRSLDLNYNNLNSLCGLKRLEELYLSGNNIEGILPPCLKNLTSLRILDLSNNQFKGNIPSSLITSLPFLSHFILSDNDFEGTFTFKTSANNSKLEVIDLSNAGGNEFEIEIEDSTWVPLFQLKELSFLNDNLNKKTDAFTRFLSSQYNLRKVDLSHCNLDGTFPTWLLENNTMLSDLKLRDNSMRGHFLLPSHVHNATRDVDISGNCFDGTLQENIGNIFPRLLSLNLSKNNFEGGIPSSIGYMSSLLMLSLSDNNFEGEIPKQMAIGCHDLYILELSNNRLQGQVFPPHFNFTQLIVLRLDNNSFSGNILTGLSKCKPLWILDISNNHLTGIIPNWIGNLTSLRVLKMRGNFLQGNVPLHEFQLLEQLEFLDLSQNYLSGSMVSLLNSTSLGHLHLEGNGFKGSPSTAFVNNSNLVTLDIRNNGLFGGIPEWMSNLFGLRVILLQRNHLNGPIPHQLCQLERISLMDLSHNSLSGSIPQCFNRISFGRRTNTESTFGIVSGSIFYRYDKEAEFEDGESEKIEFIAKYRPNSYTGDILNFMSGIDLSCNNLTGDIPHEIGDLHEIHALNLSHNQLTGSIPKSFSNLKQIESLDLSYNKLTGEIPSELITLNFLAVFTVAYNNLSGSTPTMKGQFATFNSSSYEGNPFLCVQSLPEVSSCSNTGTSTKPFATASNDVENKYDIDMSAFVGSTRSLVGLAKLKVLDLKWNNFNICVKPFLSTLTSLKTLSLRGNSLEGSLHTEELASLHDLLMQSLDLSYNYLNCSSQAIQVLCGMKKLQEYTSYIREINIEGTLPLCLKNLTSLRILDLSNNQFKGSITSSLITSLPFLLHFILSYIDFEGTFTFKSFANNSKLEVIDLSNIGGNDFEIEIDDSPSIPLFQLKELSLSHFNLNKKIDAITRFLSSQYYLRKGHFLLPSHIHNAAWDIDISRNCFDGMLQENIGNTFPGLWSLNLSKNNFGGSIPSSIRYMSSLFSLSLSDNNFEGEIPNHMIIGCTVWEILDLSQNHLSGSMLSLLNSTNLGHLLLEGNGFIGSAPTGFINNSNLMTLDIGNNDLFGDIPDWVKNHLNSFIPHHLCQLKMIRLMDLSFNSLSGSIPRCFNNISFGRRTHMESISGSSIIEYDEGESWTGAEEERAVMTESRLSWPDEIEFMTKSRLSSYNLSVNDLTDDIPHEIGDLNEILSLNLSYDQLTGSIPKTFSNLKKTEKVFFCSISGGSTKPFATASNDVENKYDIDMSAFVGSFVASFVMLLLGLAAIHYLNTYWRRMWFQFIEACIYSCHEFLSDSYNKLCIHVYR</sequence>
<comment type="subcellular location">
    <subcellularLocation>
        <location evidence="1">Cell membrane</location>
        <topology evidence="1">Single-pass type I membrane protein</topology>
    </subcellularLocation>
</comment>
<dbReference type="InterPro" id="IPR013210">
    <property type="entry name" value="LRR_N_plant-typ"/>
</dbReference>
<evidence type="ECO:0000256" key="3">
    <source>
        <dbReference type="ARBA" id="ARBA00022475"/>
    </source>
</evidence>
<dbReference type="InterPro" id="IPR003591">
    <property type="entry name" value="Leu-rich_rpt_typical-subtyp"/>
</dbReference>
<comment type="caution">
    <text evidence="14">The sequence shown here is derived from an EMBL/GenBank/DDBJ whole genome shotgun (WGS) entry which is preliminary data.</text>
</comment>
<dbReference type="SUPFAM" id="SSF52058">
    <property type="entry name" value="L domain-like"/>
    <property type="match status" value="1"/>
</dbReference>
<evidence type="ECO:0000259" key="13">
    <source>
        <dbReference type="Pfam" id="PF08263"/>
    </source>
</evidence>
<protein>
    <recommendedName>
        <fullName evidence="13">Leucine-rich repeat-containing N-terminal plant-type domain-containing protein</fullName>
    </recommendedName>
</protein>
<evidence type="ECO:0000256" key="7">
    <source>
        <dbReference type="ARBA" id="ARBA00022737"/>
    </source>
</evidence>
<dbReference type="SUPFAM" id="SSF52047">
    <property type="entry name" value="RNI-like"/>
    <property type="match status" value="4"/>
</dbReference>
<feature type="chain" id="PRO_5040288028" description="Leucine-rich repeat-containing N-terminal plant-type domain-containing protein" evidence="12">
    <location>
        <begin position="20"/>
        <end position="1570"/>
    </location>
</feature>
<comment type="similarity">
    <text evidence="2">Belongs to the RLP family.</text>
</comment>
<evidence type="ECO:0000256" key="12">
    <source>
        <dbReference type="SAM" id="SignalP"/>
    </source>
</evidence>
<dbReference type="FunFam" id="3.80.10.10:FF:000111">
    <property type="entry name" value="LRR receptor-like serine/threonine-protein kinase ERECTA"/>
    <property type="match status" value="1"/>
</dbReference>
<dbReference type="OrthoDB" id="4691307at2759"/>
<accession>A0A9Q0QP50</accession>
<feature type="signal peptide" evidence="12">
    <location>
        <begin position="1"/>
        <end position="19"/>
    </location>
</feature>
<dbReference type="GO" id="GO:0005886">
    <property type="term" value="C:plasma membrane"/>
    <property type="evidence" value="ECO:0007669"/>
    <property type="project" value="UniProtKB-SubCell"/>
</dbReference>
<proteinExistence type="inferred from homology"/>
<name>A0A9Q0QP50_9MAGN</name>
<organism evidence="14 15">
    <name type="scientific">Protea cynaroides</name>
    <dbReference type="NCBI Taxonomy" id="273540"/>
    <lineage>
        <taxon>Eukaryota</taxon>
        <taxon>Viridiplantae</taxon>
        <taxon>Streptophyta</taxon>
        <taxon>Embryophyta</taxon>
        <taxon>Tracheophyta</taxon>
        <taxon>Spermatophyta</taxon>
        <taxon>Magnoliopsida</taxon>
        <taxon>Proteales</taxon>
        <taxon>Proteaceae</taxon>
        <taxon>Protea</taxon>
    </lineage>
</organism>
<evidence type="ECO:0000256" key="4">
    <source>
        <dbReference type="ARBA" id="ARBA00022614"/>
    </source>
</evidence>
<dbReference type="SMART" id="SM00365">
    <property type="entry name" value="LRR_SD22"/>
    <property type="match status" value="8"/>
</dbReference>
<keyword evidence="15" id="KW-1185">Reference proteome</keyword>
<dbReference type="InterPro" id="IPR051502">
    <property type="entry name" value="RLP_Defense_Trigger"/>
</dbReference>
<keyword evidence="7" id="KW-0677">Repeat</keyword>
<dbReference type="InterPro" id="IPR025875">
    <property type="entry name" value="Leu-rich_rpt_4"/>
</dbReference>
<evidence type="ECO:0000256" key="8">
    <source>
        <dbReference type="ARBA" id="ARBA00022989"/>
    </source>
</evidence>
<reference evidence="14" key="1">
    <citation type="journal article" date="2023" name="Plant J.">
        <title>The genome of the king protea, Protea cynaroides.</title>
        <authorList>
            <person name="Chang J."/>
            <person name="Duong T.A."/>
            <person name="Schoeman C."/>
            <person name="Ma X."/>
            <person name="Roodt D."/>
            <person name="Barker N."/>
            <person name="Li Z."/>
            <person name="Van de Peer Y."/>
            <person name="Mizrachi E."/>
        </authorList>
    </citation>
    <scope>NUCLEOTIDE SEQUENCE</scope>
    <source>
        <tissue evidence="14">Young leaves</tissue>
    </source>
</reference>
<feature type="transmembrane region" description="Helical" evidence="11">
    <location>
        <begin position="1512"/>
        <end position="1534"/>
    </location>
</feature>
<evidence type="ECO:0000256" key="1">
    <source>
        <dbReference type="ARBA" id="ARBA00004251"/>
    </source>
</evidence>
<keyword evidence="5 11" id="KW-0812">Transmembrane</keyword>
<keyword evidence="10" id="KW-0325">Glycoprotein</keyword>
<evidence type="ECO:0000256" key="11">
    <source>
        <dbReference type="SAM" id="Phobius"/>
    </source>
</evidence>
<keyword evidence="3" id="KW-1003">Cell membrane</keyword>
<gene>
    <name evidence="14" type="ORF">NE237_018567</name>
</gene>